<dbReference type="PROSITE" id="PS50853">
    <property type="entry name" value="FN3"/>
    <property type="match status" value="1"/>
</dbReference>
<name>A0A3N1GXL9_9PSEU</name>
<dbReference type="GO" id="GO:0000272">
    <property type="term" value="P:polysaccharide catabolic process"/>
    <property type="evidence" value="ECO:0007669"/>
    <property type="project" value="UniProtKB-KW"/>
</dbReference>
<dbReference type="AlphaFoldDB" id="A0A3N1GXL9"/>
<dbReference type="InterPro" id="IPR036195">
    <property type="entry name" value="AbfB_ABD_sf"/>
</dbReference>
<accession>A0A3N1GXL9</accession>
<dbReference type="EMBL" id="RJKM01000001">
    <property type="protein sequence ID" value="ROP34977.1"/>
    <property type="molecule type" value="Genomic_DNA"/>
</dbReference>
<keyword evidence="5" id="KW-1185">Reference proteome</keyword>
<keyword evidence="1" id="KW-0326">Glycosidase</keyword>
<dbReference type="InterPro" id="IPR013783">
    <property type="entry name" value="Ig-like_fold"/>
</dbReference>
<evidence type="ECO:0000256" key="1">
    <source>
        <dbReference type="ARBA" id="ARBA00023295"/>
    </source>
</evidence>
<evidence type="ECO:0000313" key="4">
    <source>
        <dbReference type="EMBL" id="ROP34977.1"/>
    </source>
</evidence>
<evidence type="ECO:0000256" key="2">
    <source>
        <dbReference type="ARBA" id="ARBA00023326"/>
    </source>
</evidence>
<dbReference type="SUPFAM" id="SSF110221">
    <property type="entry name" value="AbfB domain"/>
    <property type="match status" value="1"/>
</dbReference>
<evidence type="ECO:0000259" key="3">
    <source>
        <dbReference type="PROSITE" id="PS50853"/>
    </source>
</evidence>
<dbReference type="InterPro" id="IPR036116">
    <property type="entry name" value="FN3_sf"/>
</dbReference>
<dbReference type="InterPro" id="IPR003961">
    <property type="entry name" value="FN3_dom"/>
</dbReference>
<evidence type="ECO:0000313" key="5">
    <source>
        <dbReference type="Proteomes" id="UP000268727"/>
    </source>
</evidence>
<proteinExistence type="predicted"/>
<keyword evidence="1" id="KW-0378">Hydrolase</keyword>
<dbReference type="Gene3D" id="2.60.40.10">
    <property type="entry name" value="Immunoglobulins"/>
    <property type="match status" value="1"/>
</dbReference>
<dbReference type="SUPFAM" id="SSF49265">
    <property type="entry name" value="Fibronectin type III"/>
    <property type="match status" value="1"/>
</dbReference>
<keyword evidence="2" id="KW-0119">Carbohydrate metabolism</keyword>
<dbReference type="GO" id="GO:0046556">
    <property type="term" value="F:alpha-L-arabinofuranosidase activity"/>
    <property type="evidence" value="ECO:0007669"/>
    <property type="project" value="InterPro"/>
</dbReference>
<sequence>MGHVGPAFGNAVVSDHQVFNSWGVNGDTPSAFRVHPNPRASAETLPDTVLNGYTWSNLPSGTLLTFTVDCVYPDGDVRGASFQARTTGPLGPPPAARAPSGLHVATYANETATLAWTNNAGYDKVLLRWGVGAPDDSQTDLPGNSTRRDVGGLTSSHAYVFQVKALQSEGPHDYTAWTKIHWQAPVTWKFRSANFPDRYLRHRNWLGELTPPDHPADDFRFTLLDRGGDQVALQSVNYPDRCLRHQDFRIKLQGPAGAGDPTWVDDSTFHLVDGLADAGGVSLRSKNFPDRYLRHRDFKLYLEPAVDPTARADATFYRSN</sequence>
<dbReference type="RefSeq" id="WP_123741198.1">
    <property type="nucleotide sequence ID" value="NZ_RJKM01000001.1"/>
</dbReference>
<keyword evidence="2" id="KW-0624">Polysaccharide degradation</keyword>
<dbReference type="Pfam" id="PF05270">
    <property type="entry name" value="AbfB"/>
    <property type="match status" value="1"/>
</dbReference>
<dbReference type="OrthoDB" id="177947at2"/>
<dbReference type="InterPro" id="IPR007934">
    <property type="entry name" value="AbfB_ABD"/>
</dbReference>
<comment type="caution">
    <text evidence="4">The sequence shown here is derived from an EMBL/GenBank/DDBJ whole genome shotgun (WGS) entry which is preliminary data.</text>
</comment>
<reference evidence="4 5" key="1">
    <citation type="submission" date="2018-11" db="EMBL/GenBank/DDBJ databases">
        <title>Sequencing the genomes of 1000 actinobacteria strains.</title>
        <authorList>
            <person name="Klenk H.-P."/>
        </authorList>
    </citation>
    <scope>NUCLEOTIDE SEQUENCE [LARGE SCALE GENOMIC DNA]</scope>
    <source>
        <strain evidence="4 5">DSM 44231</strain>
    </source>
</reference>
<dbReference type="Gene3D" id="2.80.10.50">
    <property type="match status" value="1"/>
</dbReference>
<gene>
    <name evidence="4" type="ORF">EDD40_0190</name>
</gene>
<dbReference type="GO" id="GO:0046373">
    <property type="term" value="P:L-arabinose metabolic process"/>
    <property type="evidence" value="ECO:0007669"/>
    <property type="project" value="InterPro"/>
</dbReference>
<dbReference type="CDD" id="cd23399">
    <property type="entry name" value="beta-trefoil_ABD_ABFB"/>
    <property type="match status" value="1"/>
</dbReference>
<feature type="domain" description="Fibronectin type-III" evidence="3">
    <location>
        <begin position="98"/>
        <end position="185"/>
    </location>
</feature>
<protein>
    <submittedName>
        <fullName evidence="4">Alpha-L-arabinofuranosidase B-like protein</fullName>
    </submittedName>
</protein>
<dbReference type="Proteomes" id="UP000268727">
    <property type="component" value="Unassembled WGS sequence"/>
</dbReference>
<organism evidence="4 5">
    <name type="scientific">Saccharothrix texasensis</name>
    <dbReference type="NCBI Taxonomy" id="103734"/>
    <lineage>
        <taxon>Bacteria</taxon>
        <taxon>Bacillati</taxon>
        <taxon>Actinomycetota</taxon>
        <taxon>Actinomycetes</taxon>
        <taxon>Pseudonocardiales</taxon>
        <taxon>Pseudonocardiaceae</taxon>
        <taxon>Saccharothrix</taxon>
    </lineage>
</organism>